<proteinExistence type="predicted"/>
<evidence type="ECO:0000256" key="2">
    <source>
        <dbReference type="ARBA" id="ARBA00022679"/>
    </source>
</evidence>
<name>A0A941IL54_9ACTN</name>
<evidence type="ECO:0000313" key="4">
    <source>
        <dbReference type="EMBL" id="MBR7832620.1"/>
    </source>
</evidence>
<protein>
    <submittedName>
        <fullName evidence="4">Glycosyltransferase</fullName>
        <ecNumber evidence="4">2.4.-.-</ecNumber>
    </submittedName>
</protein>
<evidence type="ECO:0000313" key="5">
    <source>
        <dbReference type="Proteomes" id="UP000675781"/>
    </source>
</evidence>
<dbReference type="SUPFAM" id="SSF53756">
    <property type="entry name" value="UDP-Glycosyltransferase/glycogen phosphorylase"/>
    <property type="match status" value="1"/>
</dbReference>
<dbReference type="RefSeq" id="WP_212527144.1">
    <property type="nucleotide sequence ID" value="NZ_JAGSOG010000013.1"/>
</dbReference>
<evidence type="ECO:0000259" key="3">
    <source>
        <dbReference type="Pfam" id="PF13579"/>
    </source>
</evidence>
<dbReference type="Proteomes" id="UP000675781">
    <property type="component" value="Unassembled WGS sequence"/>
</dbReference>
<dbReference type="EMBL" id="JAGSOG010000013">
    <property type="protein sequence ID" value="MBR7832620.1"/>
    <property type="molecule type" value="Genomic_DNA"/>
</dbReference>
<comment type="caution">
    <text evidence="4">The sequence shown here is derived from an EMBL/GenBank/DDBJ whole genome shotgun (WGS) entry which is preliminary data.</text>
</comment>
<organism evidence="4 5">
    <name type="scientific">Actinospica durhamensis</name>
    <dbReference type="NCBI Taxonomy" id="1508375"/>
    <lineage>
        <taxon>Bacteria</taxon>
        <taxon>Bacillati</taxon>
        <taxon>Actinomycetota</taxon>
        <taxon>Actinomycetes</taxon>
        <taxon>Catenulisporales</taxon>
        <taxon>Actinospicaceae</taxon>
        <taxon>Actinospica</taxon>
    </lineage>
</organism>
<evidence type="ECO:0000256" key="1">
    <source>
        <dbReference type="ARBA" id="ARBA00022676"/>
    </source>
</evidence>
<dbReference type="PANTHER" id="PTHR12526:SF636">
    <property type="entry name" value="BLL3647 PROTEIN"/>
    <property type="match status" value="1"/>
</dbReference>
<dbReference type="Gene3D" id="3.40.50.2000">
    <property type="entry name" value="Glycogen Phosphorylase B"/>
    <property type="match status" value="2"/>
</dbReference>
<reference evidence="4" key="1">
    <citation type="submission" date="2021-04" db="EMBL/GenBank/DDBJ databases">
        <title>Genome based classification of Actinospica acidithermotolerans sp. nov., an actinobacterium isolated from an Indonesian hot spring.</title>
        <authorList>
            <person name="Kusuma A.B."/>
            <person name="Putra K.E."/>
            <person name="Nafisah S."/>
            <person name="Loh J."/>
            <person name="Nouioui I."/>
            <person name="Goodfellow M."/>
        </authorList>
    </citation>
    <scope>NUCLEOTIDE SEQUENCE</scope>
    <source>
        <strain evidence="4">CSCA 57</strain>
    </source>
</reference>
<dbReference type="AlphaFoldDB" id="A0A941IL54"/>
<dbReference type="InterPro" id="IPR028098">
    <property type="entry name" value="Glyco_trans_4-like_N"/>
</dbReference>
<gene>
    <name evidence="4" type="ORF">KDL01_05080</name>
</gene>
<keyword evidence="2 4" id="KW-0808">Transferase</keyword>
<feature type="domain" description="Glycosyltransferase subfamily 4-like N-terminal" evidence="3">
    <location>
        <begin position="30"/>
        <end position="234"/>
    </location>
</feature>
<dbReference type="GO" id="GO:0016757">
    <property type="term" value="F:glycosyltransferase activity"/>
    <property type="evidence" value="ECO:0007669"/>
    <property type="project" value="UniProtKB-KW"/>
</dbReference>
<keyword evidence="1 4" id="KW-0328">Glycosyltransferase</keyword>
<keyword evidence="5" id="KW-1185">Reference proteome</keyword>
<dbReference type="PANTHER" id="PTHR12526">
    <property type="entry name" value="GLYCOSYLTRANSFERASE"/>
    <property type="match status" value="1"/>
</dbReference>
<dbReference type="EC" id="2.4.-.-" evidence="4"/>
<dbReference type="Pfam" id="PF13579">
    <property type="entry name" value="Glyco_trans_4_4"/>
    <property type="match status" value="1"/>
</dbReference>
<sequence length="446" mass="49788">MKARTSTSRPPRILYLAFFFPPSRSSGVYRARATAEQLAAAGWDVTVHTAPREFFTRYIGSVDEGLESGVDPRITVCRPEMGYFRWERDIRRYGRFRANMPVLANAGYNWMQRRFFPEHYASWIPHVVSRALRQHARKRFDLILATGNPFASFAAAWWLHRLTGVPYALDYRDSWTLNLFTEQDKYEPGHPAWAWERRAIEGAAATAFVNEGLRAWHAERYPAAADRMSVVPNGWEPEILGRAAYPGPAQRRPLRFGYIGTLTEVQPLSTLFDGWRAAKAHPELADATLDLYGHLGFFKQSADSISDRIPVDEGLGVNYRGPLSKTEIGQAYQGLDVLVFLAAGAKYVTSGKIFEYMAAGKPIVSVHEPGIAATDVLAGNPLWYGIDKLDAQSVANAMVSAAKAARDLTEPEFDAALAHAEQYTRANTLGPFEQSLRAVVEGRSGR</sequence>
<dbReference type="Pfam" id="PF13692">
    <property type="entry name" value="Glyco_trans_1_4"/>
    <property type="match status" value="1"/>
</dbReference>
<accession>A0A941IL54</accession>